<sequence>MQPARTRDDERLVGAEDGARLRVGARQVAVHVHRRLEPAHGTSQILSVPSVPRLSSVVLSELKVREVISVPWALLDELEPGCLRSLWKASMARYVLDERRSLELFKNASIWDDFPTRPGQVFDFLGRSERYEQRPFDGGELRPRAKLEVDEQHRLQGQPGQALNPVLRPTAVSPELRTTRFKQRFFVPRLGDSAFGGGGGGGWGGGEAASGGGGAGGAFVLEDDTPLVYSLVQLPLIGPLDRWWEPTYSRLHVELCLTPVPSDAGADVLLLYPSDPTFDDGAEEDDATPQQQQQQQQQQGAGADSDSGDNQVDWHLWGKDDLPRGGLWPAPEPEANAVSPFSGGGRDFMRVAGPGVYVGCAYAAGPEGPDLREENFVYFALARRM</sequence>
<accession>A0A2J8A9B5</accession>
<feature type="compositionally biased region" description="Acidic residues" evidence="1">
    <location>
        <begin position="277"/>
        <end position="287"/>
    </location>
</feature>
<dbReference type="EMBL" id="PGGS01000103">
    <property type="protein sequence ID" value="PNH09124.1"/>
    <property type="molecule type" value="Genomic_DNA"/>
</dbReference>
<reference evidence="2 3" key="1">
    <citation type="journal article" date="2017" name="Mol. Biol. Evol.">
        <title>The 4-celled Tetrabaena socialis nuclear genome reveals the essential components for genetic control of cell number at the origin of multicellularity in the volvocine lineage.</title>
        <authorList>
            <person name="Featherston J."/>
            <person name="Arakaki Y."/>
            <person name="Hanschen E.R."/>
            <person name="Ferris P.J."/>
            <person name="Michod R.E."/>
            <person name="Olson B.J.S.C."/>
            <person name="Nozaki H."/>
            <person name="Durand P.M."/>
        </authorList>
    </citation>
    <scope>NUCLEOTIDE SEQUENCE [LARGE SCALE GENOMIC DNA]</scope>
    <source>
        <strain evidence="2 3">NIES-571</strain>
    </source>
</reference>
<gene>
    <name evidence="2" type="ORF">TSOC_004293</name>
</gene>
<dbReference type="Proteomes" id="UP000236333">
    <property type="component" value="Unassembled WGS sequence"/>
</dbReference>
<evidence type="ECO:0000313" key="2">
    <source>
        <dbReference type="EMBL" id="PNH09124.1"/>
    </source>
</evidence>
<proteinExistence type="predicted"/>
<feature type="compositionally biased region" description="Low complexity" evidence="1">
    <location>
        <begin position="290"/>
        <end position="299"/>
    </location>
</feature>
<dbReference type="PANTHER" id="PTHR37201">
    <property type="entry name" value="WD REPEAT PROTEIN"/>
    <property type="match status" value="1"/>
</dbReference>
<name>A0A2J8A9B5_9CHLO</name>
<keyword evidence="3" id="KW-1185">Reference proteome</keyword>
<comment type="caution">
    <text evidence="2">The sequence shown here is derived from an EMBL/GenBank/DDBJ whole genome shotgun (WGS) entry which is preliminary data.</text>
</comment>
<organism evidence="2 3">
    <name type="scientific">Tetrabaena socialis</name>
    <dbReference type="NCBI Taxonomy" id="47790"/>
    <lineage>
        <taxon>Eukaryota</taxon>
        <taxon>Viridiplantae</taxon>
        <taxon>Chlorophyta</taxon>
        <taxon>core chlorophytes</taxon>
        <taxon>Chlorophyceae</taxon>
        <taxon>CS clade</taxon>
        <taxon>Chlamydomonadales</taxon>
        <taxon>Tetrabaenaceae</taxon>
        <taxon>Tetrabaena</taxon>
    </lineage>
</organism>
<evidence type="ECO:0000256" key="1">
    <source>
        <dbReference type="SAM" id="MobiDB-lite"/>
    </source>
</evidence>
<feature type="region of interest" description="Disordered" evidence="1">
    <location>
        <begin position="271"/>
        <end position="316"/>
    </location>
</feature>
<evidence type="ECO:0000313" key="3">
    <source>
        <dbReference type="Proteomes" id="UP000236333"/>
    </source>
</evidence>
<dbReference type="AlphaFoldDB" id="A0A2J8A9B5"/>
<dbReference type="OrthoDB" id="547623at2759"/>
<protein>
    <submittedName>
        <fullName evidence="2">Uncharacterized protein</fullName>
    </submittedName>
</protein>
<dbReference type="PANTHER" id="PTHR37201:SF1">
    <property type="entry name" value="WD REPEAT PROTEIN"/>
    <property type="match status" value="1"/>
</dbReference>